<dbReference type="EMBL" id="QZJZ01000019">
    <property type="protein sequence ID" value="RJP60943.1"/>
    <property type="molecule type" value="Genomic_DNA"/>
</dbReference>
<reference evidence="1 2" key="1">
    <citation type="journal article" date="2017" name="ISME J.">
        <title>Energy and carbon metabolisms in a deep terrestrial subsurface fluid microbial community.</title>
        <authorList>
            <person name="Momper L."/>
            <person name="Jungbluth S.P."/>
            <person name="Lee M.D."/>
            <person name="Amend J.P."/>
        </authorList>
    </citation>
    <scope>NUCLEOTIDE SEQUENCE [LARGE SCALE GENOMIC DNA]</scope>
    <source>
        <strain evidence="1">SURF_26</strain>
    </source>
</reference>
<protein>
    <submittedName>
        <fullName evidence="1">DUF721 domain-containing protein</fullName>
    </submittedName>
</protein>
<dbReference type="Proteomes" id="UP000266426">
    <property type="component" value="Unassembled WGS sequence"/>
</dbReference>
<dbReference type="AlphaFoldDB" id="A0A3A4R8E2"/>
<comment type="caution">
    <text evidence="1">The sequence shown here is derived from an EMBL/GenBank/DDBJ whole genome shotgun (WGS) entry which is preliminary data.</text>
</comment>
<gene>
    <name evidence="1" type="ORF">C4541_03085</name>
</gene>
<dbReference type="Pfam" id="PF05258">
    <property type="entry name" value="DciA"/>
    <property type="match status" value="1"/>
</dbReference>
<evidence type="ECO:0000313" key="1">
    <source>
        <dbReference type="EMBL" id="RJP60943.1"/>
    </source>
</evidence>
<dbReference type="InterPro" id="IPR007922">
    <property type="entry name" value="DciA-like"/>
</dbReference>
<dbReference type="PANTHER" id="PTHR36456">
    <property type="entry name" value="UPF0232 PROTEIN SCO3875"/>
    <property type="match status" value="1"/>
</dbReference>
<organism evidence="1 2">
    <name type="scientific">Candidatus Auribacter fodinae</name>
    <dbReference type="NCBI Taxonomy" id="2093366"/>
    <lineage>
        <taxon>Bacteria</taxon>
        <taxon>Pseudomonadati</taxon>
        <taxon>Candidatus Auribacterota</taxon>
        <taxon>Candidatus Auribacteria</taxon>
        <taxon>Candidatus Auribacterales</taxon>
        <taxon>Candidatus Auribacteraceae</taxon>
        <taxon>Candidatus Auribacter</taxon>
    </lineage>
</organism>
<evidence type="ECO:0000313" key="2">
    <source>
        <dbReference type="Proteomes" id="UP000266426"/>
    </source>
</evidence>
<dbReference type="PANTHER" id="PTHR36456:SF1">
    <property type="entry name" value="UPF0232 PROTEIN SCO3875"/>
    <property type="match status" value="1"/>
</dbReference>
<proteinExistence type="predicted"/>
<name>A0A3A4R8E2_9BACT</name>
<accession>A0A3A4R8E2</accession>
<sequence length="128" mass="14669">MTISCRHWLKTHRGSVYVMGQFSNSKERNGKPEQVSNLLEGILKQLGIEEKFSASRVLDQWLDIVGSQVAANTKPHKVEKDVLFVYVSNSSWLMELTRFYKNTILKNIQEKTGTNTIKDIVFKLGPVR</sequence>